<reference evidence="1" key="1">
    <citation type="submission" date="2020-10" db="EMBL/GenBank/DDBJ databases">
        <title>Genomic Encyclopedia of Type Strains, Phase IV (KMG-IV): sequencing the most valuable type-strain genomes for metagenomic binning, comparative biology and taxonomic classification.</title>
        <authorList>
            <person name="Goeker M."/>
        </authorList>
    </citation>
    <scope>NUCLEOTIDE SEQUENCE</scope>
    <source>
        <strain evidence="1">DSM 13886</strain>
    </source>
</reference>
<dbReference type="EMBL" id="JADBEL010000001">
    <property type="protein sequence ID" value="MBE1553057.1"/>
    <property type="molecule type" value="Genomic_DNA"/>
</dbReference>
<comment type="caution">
    <text evidence="1">The sequence shown here is derived from an EMBL/GenBank/DDBJ whole genome shotgun (WGS) entry which is preliminary data.</text>
</comment>
<evidence type="ECO:0000313" key="2">
    <source>
        <dbReference type="Proteomes" id="UP000658225"/>
    </source>
</evidence>
<dbReference type="InterPro" id="IPR009057">
    <property type="entry name" value="Homeodomain-like_sf"/>
</dbReference>
<accession>A0A927MH47</accession>
<dbReference type="SUPFAM" id="SSF46689">
    <property type="entry name" value="Homeodomain-like"/>
    <property type="match status" value="1"/>
</dbReference>
<dbReference type="Proteomes" id="UP000658225">
    <property type="component" value="Unassembled WGS sequence"/>
</dbReference>
<dbReference type="InterPro" id="IPR002514">
    <property type="entry name" value="Transposase_8"/>
</dbReference>
<evidence type="ECO:0000313" key="1">
    <source>
        <dbReference type="EMBL" id="MBE1553057.1"/>
    </source>
</evidence>
<sequence>MGKKYGGEFKMLAVKLVIVTGKPVAQIAVVLDIGNQTLYNWMKKYNEDQNDGSFIDSGHKAPEDKTVQGLQKRIRNLEEENSILKKAMCIFAKKQK</sequence>
<gene>
    <name evidence="1" type="ORF">H4683_000126</name>
</gene>
<proteinExistence type="predicted"/>
<dbReference type="AlphaFoldDB" id="A0A927MH47"/>
<protein>
    <submittedName>
        <fullName evidence="1">Transposase</fullName>
    </submittedName>
</protein>
<name>A0A927MH47_9BACL</name>
<keyword evidence="2" id="KW-1185">Reference proteome</keyword>
<organism evidence="1 2">
    <name type="scientific">Sporosarcina limicola</name>
    <dbReference type="NCBI Taxonomy" id="34101"/>
    <lineage>
        <taxon>Bacteria</taxon>
        <taxon>Bacillati</taxon>
        <taxon>Bacillota</taxon>
        <taxon>Bacilli</taxon>
        <taxon>Bacillales</taxon>
        <taxon>Caryophanaceae</taxon>
        <taxon>Sporosarcina</taxon>
    </lineage>
</organism>
<dbReference type="Pfam" id="PF01527">
    <property type="entry name" value="HTH_Tnp_1"/>
    <property type="match status" value="1"/>
</dbReference>
<dbReference type="Gene3D" id="1.10.10.60">
    <property type="entry name" value="Homeodomain-like"/>
    <property type="match status" value="1"/>
</dbReference>
<dbReference type="GO" id="GO:0004803">
    <property type="term" value="F:transposase activity"/>
    <property type="evidence" value="ECO:0007669"/>
    <property type="project" value="InterPro"/>
</dbReference>
<dbReference type="RefSeq" id="WP_192596890.1">
    <property type="nucleotide sequence ID" value="NZ_JADBEL010000001.1"/>
</dbReference>
<dbReference type="GO" id="GO:0006313">
    <property type="term" value="P:DNA transposition"/>
    <property type="evidence" value="ECO:0007669"/>
    <property type="project" value="InterPro"/>
</dbReference>
<dbReference type="GO" id="GO:0003677">
    <property type="term" value="F:DNA binding"/>
    <property type="evidence" value="ECO:0007669"/>
    <property type="project" value="InterPro"/>
</dbReference>